<organism evidence="3 4">
    <name type="scientific">Flavobacterium dankookense</name>
    <dbReference type="NCBI Taxonomy" id="706186"/>
    <lineage>
        <taxon>Bacteria</taxon>
        <taxon>Pseudomonadati</taxon>
        <taxon>Bacteroidota</taxon>
        <taxon>Flavobacteriia</taxon>
        <taxon>Flavobacteriales</taxon>
        <taxon>Flavobacteriaceae</taxon>
        <taxon>Flavobacterium</taxon>
    </lineage>
</organism>
<dbReference type="RefSeq" id="WP_133531641.1">
    <property type="nucleotide sequence ID" value="NZ_SNXR01000011.1"/>
</dbReference>
<dbReference type="Proteomes" id="UP000295260">
    <property type="component" value="Unassembled WGS sequence"/>
</dbReference>
<keyword evidence="2" id="KW-0732">Signal</keyword>
<name>A0A4R6QGK0_9FLAO</name>
<feature type="compositionally biased region" description="Gly residues" evidence="1">
    <location>
        <begin position="181"/>
        <end position="199"/>
    </location>
</feature>
<evidence type="ECO:0000313" key="4">
    <source>
        <dbReference type="Proteomes" id="UP000295260"/>
    </source>
</evidence>
<feature type="region of interest" description="Disordered" evidence="1">
    <location>
        <begin position="175"/>
        <end position="199"/>
    </location>
</feature>
<dbReference type="OrthoDB" id="1376397at2"/>
<keyword evidence="4" id="KW-1185">Reference proteome</keyword>
<comment type="caution">
    <text evidence="3">The sequence shown here is derived from an EMBL/GenBank/DDBJ whole genome shotgun (WGS) entry which is preliminary data.</text>
</comment>
<accession>A0A4R6QGK0</accession>
<dbReference type="EMBL" id="SNXR01000011">
    <property type="protein sequence ID" value="TDP60669.1"/>
    <property type="molecule type" value="Genomic_DNA"/>
</dbReference>
<dbReference type="AlphaFoldDB" id="A0A4R6QGK0"/>
<dbReference type="PROSITE" id="PS51257">
    <property type="entry name" value="PROKAR_LIPOPROTEIN"/>
    <property type="match status" value="1"/>
</dbReference>
<feature type="signal peptide" evidence="2">
    <location>
        <begin position="1"/>
        <end position="21"/>
    </location>
</feature>
<protein>
    <submittedName>
        <fullName evidence="3">Lipocalin-like protein</fullName>
    </submittedName>
</protein>
<evidence type="ECO:0000313" key="3">
    <source>
        <dbReference type="EMBL" id="TDP60669.1"/>
    </source>
</evidence>
<feature type="chain" id="PRO_5020844632" evidence="2">
    <location>
        <begin position="22"/>
        <end position="347"/>
    </location>
</feature>
<sequence length="347" mass="36572">MSKIKILAGIFLFLTSFTFTSCDNEPIDPNIDLDEFNGGGNSTGVFTAKVGTDNFNANQLIEAEYVNTALGTQLNIVGVSSTGKTMSIIVHNPTIGTRNASSDLSSLLSFSYASSANDLYSNINSATSQYSGTLTITEFNLTTKKLSGTFSYTAYGALSSSTQIQVTEGKLTNISFENTTTGGGNNGGGNNGGGNNGGGNSSVVGSYKLTAFNTSVPTDLNLDGTASTNQMDEISCLNNSFLTINANNTFTSDAEGVDIEVTVDNNGVEVESIVCYEDAQIAGTWVLNGNTITFTYTEEGEVYSDTFTIQGNTLKYVLEDGQVVGVEENSGAPVYLNSDITLIYTKQ</sequence>
<gene>
    <name evidence="3" type="ORF">BC748_0264</name>
</gene>
<proteinExistence type="predicted"/>
<evidence type="ECO:0000256" key="2">
    <source>
        <dbReference type="SAM" id="SignalP"/>
    </source>
</evidence>
<evidence type="ECO:0000256" key="1">
    <source>
        <dbReference type="SAM" id="MobiDB-lite"/>
    </source>
</evidence>
<reference evidence="3 4" key="1">
    <citation type="submission" date="2019-03" db="EMBL/GenBank/DDBJ databases">
        <title>Genomic Encyclopedia of Archaeal and Bacterial Type Strains, Phase II (KMG-II): from individual species to whole genera.</title>
        <authorList>
            <person name="Goeker M."/>
        </authorList>
    </citation>
    <scope>NUCLEOTIDE SEQUENCE [LARGE SCALE GENOMIC DNA]</scope>
    <source>
        <strain evidence="3 4">DSM 25687</strain>
    </source>
</reference>